<name>A0A1G9B766_9BACT</name>
<gene>
    <name evidence="1" type="ORF">SAMN05421823_102534</name>
</gene>
<evidence type="ECO:0008006" key="3">
    <source>
        <dbReference type="Google" id="ProtNLM"/>
    </source>
</evidence>
<accession>A0A1G9B766</accession>
<dbReference type="AlphaFoldDB" id="A0A1G9B766"/>
<dbReference type="EMBL" id="FNFO01000002">
    <property type="protein sequence ID" value="SDK35333.1"/>
    <property type="molecule type" value="Genomic_DNA"/>
</dbReference>
<evidence type="ECO:0000313" key="2">
    <source>
        <dbReference type="Proteomes" id="UP000198510"/>
    </source>
</evidence>
<proteinExistence type="predicted"/>
<reference evidence="1 2" key="1">
    <citation type="submission" date="2016-10" db="EMBL/GenBank/DDBJ databases">
        <authorList>
            <person name="de Groot N.N."/>
        </authorList>
    </citation>
    <scope>NUCLEOTIDE SEQUENCE [LARGE SCALE GENOMIC DNA]</scope>
    <source>
        <strain evidence="1 2">DSM 25186</strain>
    </source>
</reference>
<sequence length="315" mass="35468">MDIADIITEFGAYYLGPSQEANRSRIVQQLFQAAVTAALFTTMVTDATIYRASEARIGKLLQPFQKAWTPRGEAQFVPIAIEQFKMKADLEEYPDDLEATWLGFLADNSLDRKTWPFVRWFVESLVIPQIKEDEELDLIYNGVYAAPTPGTAGAVGTSMDGLGKIIADQITAGRITPITLGAIDADDKLFVKQVEDFVDQINSLYRNAPMTLGLSETLERRYLRGYRELYGKDTDYAGAKRKVDFTNITMQGLPSMAGKSRIWCSPKSNLVRLTKKTGIQTPRIENVDRKVKLYTDYWQGVGMLIPEIFFCNELV</sequence>
<protein>
    <recommendedName>
        <fullName evidence="3">Phage major capsid protein E</fullName>
    </recommendedName>
</protein>
<dbReference type="OrthoDB" id="1408849at2"/>
<dbReference type="STRING" id="1075417.SAMN05421823_102534"/>
<dbReference type="RefSeq" id="WP_089680266.1">
    <property type="nucleotide sequence ID" value="NZ_FNFO01000002.1"/>
</dbReference>
<evidence type="ECO:0000313" key="1">
    <source>
        <dbReference type="EMBL" id="SDK35333.1"/>
    </source>
</evidence>
<keyword evidence="2" id="KW-1185">Reference proteome</keyword>
<dbReference type="Proteomes" id="UP000198510">
    <property type="component" value="Unassembled WGS sequence"/>
</dbReference>
<organism evidence="1 2">
    <name type="scientific">Catalinimonas alkaloidigena</name>
    <dbReference type="NCBI Taxonomy" id="1075417"/>
    <lineage>
        <taxon>Bacteria</taxon>
        <taxon>Pseudomonadati</taxon>
        <taxon>Bacteroidota</taxon>
        <taxon>Cytophagia</taxon>
        <taxon>Cytophagales</taxon>
        <taxon>Catalimonadaceae</taxon>
        <taxon>Catalinimonas</taxon>
    </lineage>
</organism>